<feature type="compositionally biased region" description="Polar residues" evidence="1">
    <location>
        <begin position="24"/>
        <end position="36"/>
    </location>
</feature>
<dbReference type="Proteomes" id="UP000765509">
    <property type="component" value="Unassembled WGS sequence"/>
</dbReference>
<name>A0A9Q3I7J4_9BASI</name>
<dbReference type="AlphaFoldDB" id="A0A9Q3I7J4"/>
<dbReference type="EMBL" id="AVOT02038097">
    <property type="protein sequence ID" value="MBW0532886.1"/>
    <property type="molecule type" value="Genomic_DNA"/>
</dbReference>
<feature type="region of interest" description="Disordered" evidence="1">
    <location>
        <begin position="1"/>
        <end position="36"/>
    </location>
</feature>
<gene>
    <name evidence="2" type="ORF">O181_072601</name>
</gene>
<evidence type="ECO:0000313" key="2">
    <source>
        <dbReference type="EMBL" id="MBW0532886.1"/>
    </source>
</evidence>
<evidence type="ECO:0000256" key="1">
    <source>
        <dbReference type="SAM" id="MobiDB-lite"/>
    </source>
</evidence>
<comment type="caution">
    <text evidence="2">The sequence shown here is derived from an EMBL/GenBank/DDBJ whole genome shotgun (WGS) entry which is preliminary data.</text>
</comment>
<protein>
    <submittedName>
        <fullName evidence="2">Uncharacterized protein</fullName>
    </submittedName>
</protein>
<evidence type="ECO:0000313" key="3">
    <source>
        <dbReference type="Proteomes" id="UP000765509"/>
    </source>
</evidence>
<feature type="compositionally biased region" description="Basic and acidic residues" evidence="1">
    <location>
        <begin position="8"/>
        <end position="23"/>
    </location>
</feature>
<reference evidence="2" key="1">
    <citation type="submission" date="2021-03" db="EMBL/GenBank/DDBJ databases">
        <title>Draft genome sequence of rust myrtle Austropuccinia psidii MF-1, a brazilian biotype.</title>
        <authorList>
            <person name="Quecine M.C."/>
            <person name="Pachon D.M.R."/>
            <person name="Bonatelli M.L."/>
            <person name="Correr F.H."/>
            <person name="Franceschini L.M."/>
            <person name="Leite T.F."/>
            <person name="Margarido G.R.A."/>
            <person name="Almeida C.A."/>
            <person name="Ferrarezi J.A."/>
            <person name="Labate C.A."/>
        </authorList>
    </citation>
    <scope>NUCLEOTIDE SEQUENCE</scope>
    <source>
        <strain evidence="2">MF-1</strain>
    </source>
</reference>
<organism evidence="2 3">
    <name type="scientific">Austropuccinia psidii MF-1</name>
    <dbReference type="NCBI Taxonomy" id="1389203"/>
    <lineage>
        <taxon>Eukaryota</taxon>
        <taxon>Fungi</taxon>
        <taxon>Dikarya</taxon>
        <taxon>Basidiomycota</taxon>
        <taxon>Pucciniomycotina</taxon>
        <taxon>Pucciniomycetes</taxon>
        <taxon>Pucciniales</taxon>
        <taxon>Sphaerophragmiaceae</taxon>
        <taxon>Austropuccinia</taxon>
    </lineage>
</organism>
<accession>A0A9Q3I7J4</accession>
<proteinExistence type="predicted"/>
<keyword evidence="3" id="KW-1185">Reference proteome</keyword>
<sequence>MIKTMLNRLEHLKNQPTDKKRDVSTNPNHIDKTNNNTPSFAAIFAATNTLTQINLVLKKTTKMAQPLLLVEQRKLKKFRATKPFEGNTIQETYSKVNKALMEVNAKQDNNPIQISLWGCQALYQDRY</sequence>